<proteinExistence type="predicted"/>
<dbReference type="Gene3D" id="3.30.2220.20">
    <property type="entry name" value="Phage tail assembly chaperone gp13-like"/>
    <property type="match status" value="1"/>
</dbReference>
<protein>
    <recommendedName>
        <fullName evidence="2">Phage tail protein</fullName>
    </recommendedName>
</protein>
<gene>
    <name evidence="1" type="ORF">LCGC14_2387660</name>
</gene>
<evidence type="ECO:0008006" key="2">
    <source>
        <dbReference type="Google" id="ProtNLM"/>
    </source>
</evidence>
<comment type="caution">
    <text evidence="1">The sequence shown here is derived from an EMBL/GenBank/DDBJ whole genome shotgun (WGS) entry which is preliminary data.</text>
</comment>
<accession>A0A0F9EBG5</accession>
<organism evidence="1">
    <name type="scientific">marine sediment metagenome</name>
    <dbReference type="NCBI Taxonomy" id="412755"/>
    <lineage>
        <taxon>unclassified sequences</taxon>
        <taxon>metagenomes</taxon>
        <taxon>ecological metagenomes</taxon>
    </lineage>
</organism>
<evidence type="ECO:0000313" key="1">
    <source>
        <dbReference type="EMBL" id="KKL27191.1"/>
    </source>
</evidence>
<dbReference type="EMBL" id="LAZR01035556">
    <property type="protein sequence ID" value="KKL27191.1"/>
    <property type="molecule type" value="Genomic_DNA"/>
</dbReference>
<name>A0A0F9EBG5_9ZZZZ</name>
<dbReference type="InterPro" id="IPR038556">
    <property type="entry name" value="TAC_Gp13-like_sf"/>
</dbReference>
<sequence length="131" mass="13621">MSDEAAVRVLSGEDILGAKDAEVRRVPVPEWGGVVCIRALDAAARDLLESWQYAKREAGDESFAGFRVRLACLALCDGVGQPIFQITDEASFADAAAGLARKSGVVVNRIADAAMDLNGIGGAAEDAAEGN</sequence>
<dbReference type="AlphaFoldDB" id="A0A0F9EBG5"/>
<reference evidence="1" key="1">
    <citation type="journal article" date="2015" name="Nature">
        <title>Complex archaea that bridge the gap between prokaryotes and eukaryotes.</title>
        <authorList>
            <person name="Spang A."/>
            <person name="Saw J.H."/>
            <person name="Jorgensen S.L."/>
            <person name="Zaremba-Niedzwiedzka K."/>
            <person name="Martijn J."/>
            <person name="Lind A.E."/>
            <person name="van Eijk R."/>
            <person name="Schleper C."/>
            <person name="Guy L."/>
            <person name="Ettema T.J."/>
        </authorList>
    </citation>
    <scope>NUCLEOTIDE SEQUENCE</scope>
</reference>